<dbReference type="AlphaFoldDB" id="A0AA37XGR0"/>
<comment type="caution">
    <text evidence="2">The sequence shown here is derived from an EMBL/GenBank/DDBJ whole genome shotgun (WGS) entry which is preliminary data.</text>
</comment>
<gene>
    <name evidence="2" type="ORF">GCM10025875_28710</name>
</gene>
<reference evidence="2" key="2">
    <citation type="submission" date="2023-02" db="EMBL/GenBank/DDBJ databases">
        <authorList>
            <person name="Sun Q."/>
            <person name="Mori K."/>
        </authorList>
    </citation>
    <scope>NUCLEOTIDE SEQUENCE</scope>
    <source>
        <strain evidence="2">NBRC 112290</strain>
    </source>
</reference>
<name>A0AA37XGR0_9MICO</name>
<accession>A0AA37XGR0</accession>
<keyword evidence="3" id="KW-1185">Reference proteome</keyword>
<sequence>MTTTPAALAADTVADATGTTPPDHTAAVEVLASQQSVSSPVALSATAPPPGTTTATIAVGAVPVLDETISVEEPRPEPDVDMEIDLTDVMAKRAVDADAARFAHPSAWRSRADAAVRREEEVLRATTIIRSASIVVEGPPTALVLRVECEMASEAVPLEVMRHLNDELPLRLADAVGHPLPERHLELTIAHHTATDAA</sequence>
<dbReference type="RefSeq" id="WP_284251574.1">
    <property type="nucleotide sequence ID" value="NZ_BSUM01000001.1"/>
</dbReference>
<feature type="region of interest" description="Disordered" evidence="1">
    <location>
        <begin position="1"/>
        <end position="23"/>
    </location>
</feature>
<evidence type="ECO:0000313" key="3">
    <source>
        <dbReference type="Proteomes" id="UP001157161"/>
    </source>
</evidence>
<protein>
    <submittedName>
        <fullName evidence="2">Uncharacterized protein</fullName>
    </submittedName>
</protein>
<evidence type="ECO:0000256" key="1">
    <source>
        <dbReference type="SAM" id="MobiDB-lite"/>
    </source>
</evidence>
<evidence type="ECO:0000313" key="2">
    <source>
        <dbReference type="EMBL" id="GMA32879.1"/>
    </source>
</evidence>
<proteinExistence type="predicted"/>
<organism evidence="2 3">
    <name type="scientific">Litorihabitans aurantiacus</name>
    <dbReference type="NCBI Taxonomy" id="1930061"/>
    <lineage>
        <taxon>Bacteria</taxon>
        <taxon>Bacillati</taxon>
        <taxon>Actinomycetota</taxon>
        <taxon>Actinomycetes</taxon>
        <taxon>Micrococcales</taxon>
        <taxon>Beutenbergiaceae</taxon>
        <taxon>Litorihabitans</taxon>
    </lineage>
</organism>
<reference evidence="2" key="1">
    <citation type="journal article" date="2014" name="Int. J. Syst. Evol. Microbiol.">
        <title>Complete genome sequence of Corynebacterium casei LMG S-19264T (=DSM 44701T), isolated from a smear-ripened cheese.</title>
        <authorList>
            <consortium name="US DOE Joint Genome Institute (JGI-PGF)"/>
            <person name="Walter F."/>
            <person name="Albersmeier A."/>
            <person name="Kalinowski J."/>
            <person name="Ruckert C."/>
        </authorList>
    </citation>
    <scope>NUCLEOTIDE SEQUENCE</scope>
    <source>
        <strain evidence="2">NBRC 112290</strain>
    </source>
</reference>
<dbReference type="Proteomes" id="UP001157161">
    <property type="component" value="Unassembled WGS sequence"/>
</dbReference>
<dbReference type="EMBL" id="BSUM01000001">
    <property type="protein sequence ID" value="GMA32879.1"/>
    <property type="molecule type" value="Genomic_DNA"/>
</dbReference>